<dbReference type="GO" id="GO:0016740">
    <property type="term" value="F:transferase activity"/>
    <property type="evidence" value="ECO:0007669"/>
    <property type="project" value="UniProtKB-KW"/>
</dbReference>
<dbReference type="GO" id="GO:0044010">
    <property type="term" value="P:single-species biofilm formation"/>
    <property type="evidence" value="ECO:0007669"/>
    <property type="project" value="TreeGrafter"/>
</dbReference>
<evidence type="ECO:0000313" key="1">
    <source>
        <dbReference type="EMBL" id="SEL91382.1"/>
    </source>
</evidence>
<dbReference type="InterPro" id="IPR050834">
    <property type="entry name" value="Glycosyltransf_2"/>
</dbReference>
<dbReference type="Proteomes" id="UP000198916">
    <property type="component" value="Unassembled WGS sequence"/>
</dbReference>
<dbReference type="EMBL" id="FNZR01000013">
    <property type="protein sequence ID" value="SEL91382.1"/>
    <property type="molecule type" value="Genomic_DNA"/>
</dbReference>
<dbReference type="OrthoDB" id="9790005at2"/>
<dbReference type="CDD" id="cd00761">
    <property type="entry name" value="Glyco_tranf_GTA_type"/>
    <property type="match status" value="1"/>
</dbReference>
<sequence length="302" mass="33817">MKVNLYIPTLNAGPRFAELLGALEQQTYPIAVRVLVDSGSKDHTVELAREKGFGVIGLGPEGFDHGGTRQWAIANFPDADIYVFLTQDAIPAHPAMLANIVAAFADGKIGMAYGRQLPHKGATVMEAHARLFNYPAENQVRGLADAPTYGIKTISCSNSFAAYRRTALEEVGGFPSGTIMGEDVIVAGKLLLQGWKMAYVSDACVYHSHDYRIREEFERYFDIGVFHSDNPWIFESFGRAGGEGFRYAKSEIRYVARRNPFLLPRVFCSFAAKWLGYKLGLAYRNLPARWRRTFSMYKGYWN</sequence>
<gene>
    <name evidence="1" type="ORF">SAMN05421740_11365</name>
</gene>
<dbReference type="PANTHER" id="PTHR43685">
    <property type="entry name" value="GLYCOSYLTRANSFERASE"/>
    <property type="match status" value="1"/>
</dbReference>
<dbReference type="PANTHER" id="PTHR43685:SF13">
    <property type="entry name" value="O ANTIGEN BIOSYNTHESIS RHAMNOSYLTRANSFERASE RFBN"/>
    <property type="match status" value="1"/>
</dbReference>
<accession>A0A1H7U2R4</accession>
<dbReference type="SUPFAM" id="SSF53448">
    <property type="entry name" value="Nucleotide-diphospho-sugar transferases"/>
    <property type="match status" value="1"/>
</dbReference>
<dbReference type="AlphaFoldDB" id="A0A1H7U2R4"/>
<name>A0A1H7U2R4_9SPHI</name>
<organism evidence="1 2">
    <name type="scientific">Parapedobacter koreensis</name>
    <dbReference type="NCBI Taxonomy" id="332977"/>
    <lineage>
        <taxon>Bacteria</taxon>
        <taxon>Pseudomonadati</taxon>
        <taxon>Bacteroidota</taxon>
        <taxon>Sphingobacteriia</taxon>
        <taxon>Sphingobacteriales</taxon>
        <taxon>Sphingobacteriaceae</taxon>
        <taxon>Parapedobacter</taxon>
    </lineage>
</organism>
<protein>
    <submittedName>
        <fullName evidence="1">Rhamnosyltransferase</fullName>
    </submittedName>
</protein>
<dbReference type="InterPro" id="IPR029044">
    <property type="entry name" value="Nucleotide-diphossugar_trans"/>
</dbReference>
<keyword evidence="1" id="KW-0808">Transferase</keyword>
<dbReference type="Gene3D" id="3.90.550.10">
    <property type="entry name" value="Spore Coat Polysaccharide Biosynthesis Protein SpsA, Chain A"/>
    <property type="match status" value="1"/>
</dbReference>
<evidence type="ECO:0000313" key="2">
    <source>
        <dbReference type="Proteomes" id="UP000198916"/>
    </source>
</evidence>
<dbReference type="RefSeq" id="WP_090609098.1">
    <property type="nucleotide sequence ID" value="NZ_FNZR01000013.1"/>
</dbReference>
<keyword evidence="2" id="KW-1185">Reference proteome</keyword>
<proteinExistence type="predicted"/>
<reference evidence="2" key="1">
    <citation type="submission" date="2016-10" db="EMBL/GenBank/DDBJ databases">
        <authorList>
            <person name="Varghese N."/>
            <person name="Submissions S."/>
        </authorList>
    </citation>
    <scope>NUCLEOTIDE SEQUENCE [LARGE SCALE GENOMIC DNA]</scope>
    <source>
        <strain evidence="2">Jip14</strain>
    </source>
</reference>
<dbReference type="STRING" id="332977.SAMN05421740_11365"/>
<dbReference type="Pfam" id="PF13641">
    <property type="entry name" value="Glyco_tranf_2_3"/>
    <property type="match status" value="1"/>
</dbReference>